<dbReference type="InterPro" id="IPR007452">
    <property type="entry name" value="TamB_C"/>
</dbReference>
<reference evidence="6" key="1">
    <citation type="submission" date="2024-07" db="EMBL/GenBank/DDBJ databases">
        <title>Complete genome sequence of Prevotella sp. YM-2024 GTC17253.</title>
        <authorList>
            <person name="Hayashi M."/>
            <person name="Muto Y."/>
            <person name="Tanaka K."/>
            <person name="Niwa H."/>
        </authorList>
    </citation>
    <scope>NUCLEOTIDE SEQUENCE</scope>
    <source>
        <strain evidence="6">GTC17253</strain>
    </source>
</reference>
<evidence type="ECO:0000313" key="6">
    <source>
        <dbReference type="EMBL" id="BFO70681.1"/>
    </source>
</evidence>
<dbReference type="GO" id="GO:0009306">
    <property type="term" value="P:protein secretion"/>
    <property type="evidence" value="ECO:0007669"/>
    <property type="project" value="InterPro"/>
</dbReference>
<dbReference type="GO" id="GO:0005886">
    <property type="term" value="C:plasma membrane"/>
    <property type="evidence" value="ECO:0007669"/>
    <property type="project" value="InterPro"/>
</dbReference>
<accession>A0AB33IMI5</accession>
<name>A0AB33IMI5_9BACT</name>
<evidence type="ECO:0000256" key="2">
    <source>
        <dbReference type="ARBA" id="ARBA00022692"/>
    </source>
</evidence>
<dbReference type="Pfam" id="PF04357">
    <property type="entry name" value="TamB"/>
    <property type="match status" value="1"/>
</dbReference>
<evidence type="ECO:0000256" key="3">
    <source>
        <dbReference type="ARBA" id="ARBA00022989"/>
    </source>
</evidence>
<keyword evidence="3" id="KW-1133">Transmembrane helix</keyword>
<gene>
    <name evidence="6" type="ORF">GTC17253_06470</name>
</gene>
<evidence type="ECO:0000256" key="4">
    <source>
        <dbReference type="ARBA" id="ARBA00023136"/>
    </source>
</evidence>
<comment type="subcellular location">
    <subcellularLocation>
        <location evidence="1">Membrane</location>
        <topology evidence="1">Single-pass membrane protein</topology>
    </subcellularLocation>
</comment>
<evidence type="ECO:0000259" key="5">
    <source>
        <dbReference type="Pfam" id="PF04357"/>
    </source>
</evidence>
<dbReference type="EMBL" id="AP035785">
    <property type="protein sequence ID" value="BFO70681.1"/>
    <property type="molecule type" value="Genomic_DNA"/>
</dbReference>
<keyword evidence="2" id="KW-0812">Transmembrane</keyword>
<proteinExistence type="predicted"/>
<feature type="domain" description="Translocation and assembly module TamB C-terminal" evidence="5">
    <location>
        <begin position="994"/>
        <end position="1440"/>
    </location>
</feature>
<organism evidence="6">
    <name type="scientific">Prevotella sp. GTC17253</name>
    <dbReference type="NCBI Taxonomy" id="3236793"/>
    <lineage>
        <taxon>Bacteria</taxon>
        <taxon>Pseudomonadati</taxon>
        <taxon>Bacteroidota</taxon>
        <taxon>Bacteroidia</taxon>
        <taxon>Bacteroidales</taxon>
        <taxon>Prevotellaceae</taxon>
        <taxon>Prevotella</taxon>
    </lineage>
</organism>
<keyword evidence="4" id="KW-0472">Membrane</keyword>
<evidence type="ECO:0000256" key="1">
    <source>
        <dbReference type="ARBA" id="ARBA00004167"/>
    </source>
</evidence>
<sequence>MVVLLHIPATQSFLGSKLSAAIGKKLGTRVEIQRVNLGVFNRIIIDGIAIQDQGGEPMLSATRLSAKFDILPLFHGKLSISAAQLFGTSVITYKQTASSKPNYQFVIDSLASKDTTQHSKLDLSIHSIIIRHGELSYDLRNAPATPGILNPHHLALQNISAHLILNQLTKDFAEAKCKKLSFTEKSGLNVKNLTFNFTANQREATLSNFHLLLPQSSINLGECRACFRRGERGIELPSLQFSGSVEKSIVTPCDLAFLYKSFKKENNPITLHMSFSGTSTFIRVKDIGITGKDFILNTNGSLSNWQSKPKWVATVQQLQVSANGIKMIAEILGTKFNVPSEITRLGNILFQGSLGGYGQDLALKGILKTGQGNANVALGKHRDNFSGRLETTGINIGNILNNNKLGILASEINIDGKLPTKGGSPLLMIAKGSVSRLDYNQYSFHNIHIDGRFVQAHDNMQFNGLLNIDDPNGQVSLRGNLSKVKQVLTARLEAHTTDLNLTAMHLPSPWSQALITGKLSSNIVGKSLNTAIGQLVLSDLNISKSNGDFLLNELRVNTGYRGKVHYMDLTSDFGTLAIQGNFDYTTLYQSLTNQIGSKLPTLPGLPKVTNSKYNNFTVNTSLYNSEWLKTLFNIPLELKDTISLRGAINDVDKKVNLTCHIPDFIYADKQYEDALLEVTTPGDTLKAAAKLKMIDDKGNGFYWYLQSHAADNKLGATLSWDNNRKKPFKGQLSTETDFFRTESGVSSAHVNIHPSSILVGDTTWYVQPSDIIYSKNHLTVDHFEISHNKQHVIISGMATKSSDDSLMVDLQDVNISYILNLVNFHAVEFSGLATGTAYVASVFETPKAHADLRVNDFRFENGRMGTLFAHVNYHHQEGQININAQALDEADKRTDINGYVSPKKNYIDLGIIANQTRLEFLESFCGTFMNNITATADGKVRLVGPLNNINLTGQLVASGNVHLISLNTDYTLKRDTVTLIPDHIILKRDTIYDRNGNIGIVHGTINHEHLTNLTYNINVDARNLLAYDTHEFGGNTFYGTAYTTGTCSITGRSGEVVIDVNATPEKGSQIVYNVASPAAISSQEFINWSDRDSMMSDTLRLLATRTADIQENENNTPDIPTDIRIKFLINMTPDATIRLIMDQQTGDYIDLKGTGGISATYYNKGSFDMFGNYVVSDGIYKLTIQNVIKKDFTFQQGGTISFGGDPYAARLNLNALYPVVGVSLSDLKIGRSFSTNNIRVNCLMNISGTPSSPKVDFTLDLPTVSSDVKQMVFSIINGEEEMKQQVLYLLAVGRFYTQGSNNASSELAEQHSQTSLAMQSLLSGTLSQQLNNVLKNVVNSSNWNFGANISTGDEGLNNAEYEGLFSGQLLNNRLLFNGQVGYRDNASTATSSFIGDFDLRYLIFPNGNFAIRVYNQTNDRYFIKNTLNTQGVGIILKKDFNNWRDLFRSRGKKKQKREANKNTQ</sequence>
<protein>
    <submittedName>
        <fullName evidence="6">Translocation/assembly module TamB domain-containing protein</fullName>
    </submittedName>
</protein>